<evidence type="ECO:0000256" key="10">
    <source>
        <dbReference type="SAM" id="MobiDB-lite"/>
    </source>
</evidence>
<evidence type="ECO:0000259" key="11">
    <source>
        <dbReference type="PROSITE" id="PS51141"/>
    </source>
</evidence>
<evidence type="ECO:0000256" key="3">
    <source>
        <dbReference type="ARBA" id="ARBA00022771"/>
    </source>
</evidence>
<name>A0A445JV88_GLYSO</name>
<evidence type="ECO:0000256" key="4">
    <source>
        <dbReference type="ARBA" id="ARBA00022833"/>
    </source>
</evidence>
<dbReference type="EMBL" id="QZWG01000007">
    <property type="protein sequence ID" value="RZC02402.1"/>
    <property type="molecule type" value="Genomic_DNA"/>
</dbReference>
<dbReference type="AlphaFoldDB" id="A0A445JV88"/>
<dbReference type="Proteomes" id="UP000289340">
    <property type="component" value="Chromosome 7"/>
</dbReference>
<keyword evidence="8" id="KW-0539">Nucleus</keyword>
<evidence type="ECO:0000256" key="6">
    <source>
        <dbReference type="ARBA" id="ARBA00023125"/>
    </source>
</evidence>
<organism evidence="12 13">
    <name type="scientific">Glycine soja</name>
    <name type="common">Wild soybean</name>
    <dbReference type="NCBI Taxonomy" id="3848"/>
    <lineage>
        <taxon>Eukaryota</taxon>
        <taxon>Viridiplantae</taxon>
        <taxon>Streptophyta</taxon>
        <taxon>Embryophyta</taxon>
        <taxon>Tracheophyta</taxon>
        <taxon>Spermatophyta</taxon>
        <taxon>Magnoliopsida</taxon>
        <taxon>eudicotyledons</taxon>
        <taxon>Gunneridae</taxon>
        <taxon>Pentapetalae</taxon>
        <taxon>rosids</taxon>
        <taxon>fabids</taxon>
        <taxon>Fabales</taxon>
        <taxon>Fabaceae</taxon>
        <taxon>Papilionoideae</taxon>
        <taxon>50 kb inversion clade</taxon>
        <taxon>NPAAA clade</taxon>
        <taxon>indigoferoid/millettioid clade</taxon>
        <taxon>Phaseoleae</taxon>
        <taxon>Glycine</taxon>
        <taxon>Glycine subgen. Soja</taxon>
    </lineage>
</organism>
<keyword evidence="4" id="KW-0862">Zinc</keyword>
<comment type="caution">
    <text evidence="12">The sequence shown here is derived from an EMBL/GenBank/DDBJ whole genome shotgun (WGS) entry which is preliminary data.</text>
</comment>
<evidence type="ECO:0000256" key="8">
    <source>
        <dbReference type="ARBA" id="ARBA00023242"/>
    </source>
</evidence>
<keyword evidence="3 9" id="KW-0863">Zinc-finger</keyword>
<dbReference type="FunFam" id="4.10.1100.10:FF:000001">
    <property type="entry name" value="Squamosa promoter-binding-like protein 14"/>
    <property type="match status" value="1"/>
</dbReference>
<gene>
    <name evidence="12" type="ORF">D0Y65_017509</name>
</gene>
<reference evidence="12 13" key="1">
    <citation type="submission" date="2018-09" db="EMBL/GenBank/DDBJ databases">
        <title>A high-quality reference genome of wild soybean provides a powerful tool to mine soybean genomes.</title>
        <authorList>
            <person name="Xie M."/>
            <person name="Chung C.Y.L."/>
            <person name="Li M.-W."/>
            <person name="Wong F.-L."/>
            <person name="Chan T.-F."/>
            <person name="Lam H.-M."/>
        </authorList>
    </citation>
    <scope>NUCLEOTIDE SEQUENCE [LARGE SCALE GENOMIC DNA]</scope>
    <source>
        <strain evidence="13">cv. W05</strain>
        <tissue evidence="12">Hypocotyl of etiolated seedlings</tissue>
    </source>
</reference>
<dbReference type="InterPro" id="IPR004333">
    <property type="entry name" value="SBP_dom"/>
</dbReference>
<evidence type="ECO:0000256" key="7">
    <source>
        <dbReference type="ARBA" id="ARBA00023163"/>
    </source>
</evidence>
<dbReference type="SUPFAM" id="SSF103612">
    <property type="entry name" value="SBT domain"/>
    <property type="match status" value="1"/>
</dbReference>
<evidence type="ECO:0000256" key="5">
    <source>
        <dbReference type="ARBA" id="ARBA00023015"/>
    </source>
</evidence>
<evidence type="ECO:0000256" key="1">
    <source>
        <dbReference type="ARBA" id="ARBA00004123"/>
    </source>
</evidence>
<accession>A0A445JV88</accession>
<comment type="subcellular location">
    <subcellularLocation>
        <location evidence="1">Nucleus</location>
    </subcellularLocation>
</comment>
<protein>
    <submittedName>
        <fullName evidence="12">Squamosa promoter-binding-like protein 7</fullName>
    </submittedName>
</protein>
<keyword evidence="5" id="KW-0805">Transcription regulation</keyword>
<sequence>MDFGENNMFSLNTHTKEENENTPNNNNNIVNVWYSSWDATTTNSNTLHTSTTAAEGYAGGSHSHHHQQLYGGEGCHVQADPHLTCLHLGKRHYFEDVTTNGDVNNATPLGNRHVCSGGGAGYVFAGNDKRGRGYYRGGGAAGGGKTAPFAMVPRCQVEGCHVALVNAKEYHRRHRVCDMHSKAPKAVVLGLEQRFCQQCSRFHVVSEFDDSKRSCRRRLAGHNERRRKSSHLSVTRNSRQGCALSLLSSGSGSRDHHNWLSHHADFSTRCSAALRELIAENRAALMTRQQQQLVYDRVWPHLVVAPHHDADAAVEEEDFEDLQQQQQPESNYFPQPMFPQTQ</sequence>
<evidence type="ECO:0000256" key="2">
    <source>
        <dbReference type="ARBA" id="ARBA00022723"/>
    </source>
</evidence>
<dbReference type="Gene3D" id="4.10.1100.10">
    <property type="entry name" value="Transcription factor, SBP-box domain"/>
    <property type="match status" value="1"/>
</dbReference>
<proteinExistence type="predicted"/>
<dbReference type="GO" id="GO:0008270">
    <property type="term" value="F:zinc ion binding"/>
    <property type="evidence" value="ECO:0007669"/>
    <property type="project" value="UniProtKB-KW"/>
</dbReference>
<keyword evidence="2" id="KW-0479">Metal-binding</keyword>
<evidence type="ECO:0000313" key="12">
    <source>
        <dbReference type="EMBL" id="RZC02402.1"/>
    </source>
</evidence>
<dbReference type="PROSITE" id="PS51141">
    <property type="entry name" value="ZF_SBP"/>
    <property type="match status" value="1"/>
</dbReference>
<feature type="domain" description="SBP-type" evidence="11">
    <location>
        <begin position="152"/>
        <end position="229"/>
    </location>
</feature>
<dbReference type="GO" id="GO:0003677">
    <property type="term" value="F:DNA binding"/>
    <property type="evidence" value="ECO:0007669"/>
    <property type="project" value="UniProtKB-KW"/>
</dbReference>
<dbReference type="PANTHER" id="PTHR31251:SF180">
    <property type="entry name" value="SBP-TYPE DOMAIN-CONTAINING PROTEIN"/>
    <property type="match status" value="1"/>
</dbReference>
<keyword evidence="6" id="KW-0238">DNA-binding</keyword>
<keyword evidence="13" id="KW-1185">Reference proteome</keyword>
<dbReference type="Pfam" id="PF03110">
    <property type="entry name" value="SBP"/>
    <property type="match status" value="1"/>
</dbReference>
<dbReference type="PANTHER" id="PTHR31251">
    <property type="entry name" value="SQUAMOSA PROMOTER-BINDING-LIKE PROTEIN 4"/>
    <property type="match status" value="1"/>
</dbReference>
<evidence type="ECO:0000256" key="9">
    <source>
        <dbReference type="PROSITE-ProRule" id="PRU00470"/>
    </source>
</evidence>
<dbReference type="InterPro" id="IPR044817">
    <property type="entry name" value="SBP-like"/>
</dbReference>
<dbReference type="GO" id="GO:0005634">
    <property type="term" value="C:nucleus"/>
    <property type="evidence" value="ECO:0007669"/>
    <property type="project" value="UniProtKB-SubCell"/>
</dbReference>
<dbReference type="Gramene" id="XM_028382822.1">
    <property type="protein sequence ID" value="XP_028238623.1"/>
    <property type="gene ID" value="LOC114417750"/>
</dbReference>
<evidence type="ECO:0000313" key="13">
    <source>
        <dbReference type="Proteomes" id="UP000289340"/>
    </source>
</evidence>
<keyword evidence="7" id="KW-0804">Transcription</keyword>
<feature type="region of interest" description="Disordered" evidence="10">
    <location>
        <begin position="315"/>
        <end position="342"/>
    </location>
</feature>
<feature type="compositionally biased region" description="Polar residues" evidence="10">
    <location>
        <begin position="330"/>
        <end position="342"/>
    </location>
</feature>
<dbReference type="InterPro" id="IPR036893">
    <property type="entry name" value="SBP_sf"/>
</dbReference>